<comment type="caution">
    <text evidence="7">Lacks conserved residue(s) required for the propagation of feature annotation.</text>
</comment>
<dbReference type="Pfam" id="PF00008">
    <property type="entry name" value="EGF"/>
    <property type="match status" value="2"/>
</dbReference>
<dbReference type="InterPro" id="IPR013098">
    <property type="entry name" value="Ig_I-set"/>
</dbReference>
<evidence type="ECO:0000313" key="10">
    <source>
        <dbReference type="EMBL" id="CAC5424740.1"/>
    </source>
</evidence>
<dbReference type="PANTHER" id="PTHR12231:SF253">
    <property type="entry name" value="DPR-INTERACTING PROTEIN ETA, ISOFORM B-RELATED"/>
    <property type="match status" value="1"/>
</dbReference>
<evidence type="ECO:0000256" key="6">
    <source>
        <dbReference type="ARBA" id="ARBA00023319"/>
    </source>
</evidence>
<feature type="disulfide bond" evidence="7">
    <location>
        <begin position="52"/>
        <end position="61"/>
    </location>
</feature>
<dbReference type="PANTHER" id="PTHR12231">
    <property type="entry name" value="CTX-RELATED TYPE I TRANSMEMBRANE PROTEIN"/>
    <property type="match status" value="1"/>
</dbReference>
<dbReference type="EMBL" id="CACVKT020010053">
    <property type="protein sequence ID" value="CAC5424740.1"/>
    <property type="molecule type" value="Genomic_DNA"/>
</dbReference>
<dbReference type="PROSITE" id="PS00022">
    <property type="entry name" value="EGF_1"/>
    <property type="match status" value="2"/>
</dbReference>
<dbReference type="SMART" id="SM00409">
    <property type="entry name" value="IG"/>
    <property type="match status" value="3"/>
</dbReference>
<name>A0A6J8EW81_MYTCO</name>
<feature type="domain" description="EGF-like" evidence="8">
    <location>
        <begin position="26"/>
        <end position="62"/>
    </location>
</feature>
<dbReference type="InterPro" id="IPR003598">
    <property type="entry name" value="Ig_sub2"/>
</dbReference>
<dbReference type="Gene3D" id="2.60.40.10">
    <property type="entry name" value="Immunoglobulins"/>
    <property type="match status" value="3"/>
</dbReference>
<evidence type="ECO:0008006" key="12">
    <source>
        <dbReference type="Google" id="ProtNLM"/>
    </source>
</evidence>
<dbReference type="GO" id="GO:0005509">
    <property type="term" value="F:calcium ion binding"/>
    <property type="evidence" value="ECO:0007669"/>
    <property type="project" value="InterPro"/>
</dbReference>
<gene>
    <name evidence="10" type="ORF">MCOR_56617</name>
</gene>
<dbReference type="InterPro" id="IPR000152">
    <property type="entry name" value="EGF-type_Asp/Asn_hydroxyl_site"/>
</dbReference>
<sequence length="381" mass="41816">MCRLKRSRMFRISLTRITFRVHYFKDINECESNPCQNKGRCNDQVAGYICACVAGYTGINCKINVECHSSPCLNGGICTDDQTSGHTCHCPLGFTGYNCEKEPLVLIKPNISLSEAKVVSSGYSMLTIACYAEGIPVPAITWESLDKPSLPNNTFQLAHFLVFINVSTIDGGHYMCTAKNKVGIDIKVVEVIVRAKDDKLIAPVIHAPSSVQVKYYLEGRLTCNVTGFPSPTVTWKHNNNIVQSSGNTLVIHSVTNATTGSYSCIATNGAGTSQANIQLKVTYDVPKIIIPPVTSVLMAGHSHNFTCIATGHPKPSIKWTYKMYIKHTTDMPSHQLYDNGSVLMLYSINTQESGQLTCTAQNEFGEDHVFVSVIVRNCKCI</sequence>
<dbReference type="InterPro" id="IPR007110">
    <property type="entry name" value="Ig-like_dom"/>
</dbReference>
<keyword evidence="2" id="KW-0732">Signal</keyword>
<feature type="disulfide bond" evidence="7">
    <location>
        <begin position="90"/>
        <end position="99"/>
    </location>
</feature>
<dbReference type="Gene3D" id="2.10.25.10">
    <property type="entry name" value="Laminin"/>
    <property type="match status" value="2"/>
</dbReference>
<feature type="domain" description="Ig-like" evidence="9">
    <location>
        <begin position="203"/>
        <end position="282"/>
    </location>
</feature>
<feature type="domain" description="Ig-like" evidence="9">
    <location>
        <begin position="103"/>
        <end position="194"/>
    </location>
</feature>
<dbReference type="GO" id="GO:0048646">
    <property type="term" value="P:anatomical structure formation involved in morphogenesis"/>
    <property type="evidence" value="ECO:0007669"/>
    <property type="project" value="UniProtKB-ARBA"/>
</dbReference>
<dbReference type="SMART" id="SM00179">
    <property type="entry name" value="EGF_CA"/>
    <property type="match status" value="2"/>
</dbReference>
<dbReference type="InterPro" id="IPR018097">
    <property type="entry name" value="EGF_Ca-bd_CS"/>
</dbReference>
<keyword evidence="6" id="KW-0393">Immunoglobulin domain</keyword>
<dbReference type="GO" id="GO:0035282">
    <property type="term" value="P:segmentation"/>
    <property type="evidence" value="ECO:0007669"/>
    <property type="project" value="UniProtKB-ARBA"/>
</dbReference>
<dbReference type="SMART" id="SM00181">
    <property type="entry name" value="EGF"/>
    <property type="match status" value="2"/>
</dbReference>
<dbReference type="InterPro" id="IPR013783">
    <property type="entry name" value="Ig-like_fold"/>
</dbReference>
<dbReference type="Pfam" id="PF13927">
    <property type="entry name" value="Ig_3"/>
    <property type="match status" value="2"/>
</dbReference>
<accession>A0A6J8EW81</accession>
<dbReference type="InterPro" id="IPR001881">
    <property type="entry name" value="EGF-like_Ca-bd_dom"/>
</dbReference>
<protein>
    <recommendedName>
        <fullName evidence="12">HMCN</fullName>
    </recommendedName>
</protein>
<evidence type="ECO:0000256" key="1">
    <source>
        <dbReference type="ARBA" id="ARBA00022536"/>
    </source>
</evidence>
<reference evidence="10 11" key="1">
    <citation type="submission" date="2020-06" db="EMBL/GenBank/DDBJ databases">
        <authorList>
            <person name="Li R."/>
            <person name="Bekaert M."/>
        </authorList>
    </citation>
    <scope>NUCLEOTIDE SEQUENCE [LARGE SCALE GENOMIC DNA]</scope>
    <source>
        <strain evidence="11">wild</strain>
    </source>
</reference>
<evidence type="ECO:0000256" key="7">
    <source>
        <dbReference type="PROSITE-ProRule" id="PRU00076"/>
    </source>
</evidence>
<evidence type="ECO:0000256" key="5">
    <source>
        <dbReference type="ARBA" id="ARBA00023180"/>
    </source>
</evidence>
<feature type="domain" description="EGF-like" evidence="8">
    <location>
        <begin position="63"/>
        <end position="100"/>
    </location>
</feature>
<dbReference type="OrthoDB" id="6156699at2759"/>
<keyword evidence="5" id="KW-0325">Glycoprotein</keyword>
<dbReference type="PROSITE" id="PS50026">
    <property type="entry name" value="EGF_3"/>
    <property type="match status" value="2"/>
</dbReference>
<dbReference type="SUPFAM" id="SSF57196">
    <property type="entry name" value="EGF/Laminin"/>
    <property type="match status" value="2"/>
</dbReference>
<dbReference type="SUPFAM" id="SSF48726">
    <property type="entry name" value="Immunoglobulin"/>
    <property type="match status" value="3"/>
</dbReference>
<dbReference type="PROSITE" id="PS01187">
    <property type="entry name" value="EGF_CA"/>
    <property type="match status" value="1"/>
</dbReference>
<keyword evidence="3" id="KW-0677">Repeat</keyword>
<dbReference type="PRINTS" id="PR00010">
    <property type="entry name" value="EGFBLOOD"/>
</dbReference>
<keyword evidence="1 7" id="KW-0245">EGF-like domain</keyword>
<dbReference type="InterPro" id="IPR003599">
    <property type="entry name" value="Ig_sub"/>
</dbReference>
<dbReference type="GO" id="GO:0019904">
    <property type="term" value="F:protein domain specific binding"/>
    <property type="evidence" value="ECO:0007669"/>
    <property type="project" value="UniProtKB-ARBA"/>
</dbReference>
<dbReference type="PROSITE" id="PS50835">
    <property type="entry name" value="IG_LIKE"/>
    <property type="match status" value="3"/>
</dbReference>
<dbReference type="InterPro" id="IPR000742">
    <property type="entry name" value="EGF"/>
</dbReference>
<evidence type="ECO:0000256" key="3">
    <source>
        <dbReference type="ARBA" id="ARBA00022737"/>
    </source>
</evidence>
<feature type="domain" description="Ig-like" evidence="9">
    <location>
        <begin position="286"/>
        <end position="372"/>
    </location>
</feature>
<evidence type="ECO:0000256" key="2">
    <source>
        <dbReference type="ARBA" id="ARBA00022729"/>
    </source>
</evidence>
<dbReference type="Pfam" id="PF07679">
    <property type="entry name" value="I-set"/>
    <property type="match status" value="1"/>
</dbReference>
<keyword evidence="11" id="KW-1185">Reference proteome</keyword>
<keyword evidence="4 7" id="KW-1015">Disulfide bond</keyword>
<dbReference type="GO" id="GO:0048863">
    <property type="term" value="P:stem cell differentiation"/>
    <property type="evidence" value="ECO:0007669"/>
    <property type="project" value="UniProtKB-ARBA"/>
</dbReference>
<dbReference type="CDD" id="cd00054">
    <property type="entry name" value="EGF_CA"/>
    <property type="match status" value="2"/>
</dbReference>
<dbReference type="FunFam" id="2.10.25.10:FF:000122">
    <property type="entry name" value="Protein crumbs homolog 2"/>
    <property type="match status" value="1"/>
</dbReference>
<dbReference type="GO" id="GO:0009952">
    <property type="term" value="P:anterior/posterior pattern specification"/>
    <property type="evidence" value="ECO:0007669"/>
    <property type="project" value="UniProtKB-ARBA"/>
</dbReference>
<dbReference type="Proteomes" id="UP000507470">
    <property type="component" value="Unassembled WGS sequence"/>
</dbReference>
<dbReference type="InterPro" id="IPR036179">
    <property type="entry name" value="Ig-like_dom_sf"/>
</dbReference>
<organism evidence="10 11">
    <name type="scientific">Mytilus coruscus</name>
    <name type="common">Sea mussel</name>
    <dbReference type="NCBI Taxonomy" id="42192"/>
    <lineage>
        <taxon>Eukaryota</taxon>
        <taxon>Metazoa</taxon>
        <taxon>Spiralia</taxon>
        <taxon>Lophotrochozoa</taxon>
        <taxon>Mollusca</taxon>
        <taxon>Bivalvia</taxon>
        <taxon>Autobranchia</taxon>
        <taxon>Pteriomorphia</taxon>
        <taxon>Mytilida</taxon>
        <taxon>Mytiloidea</taxon>
        <taxon>Mytilidae</taxon>
        <taxon>Mytilinae</taxon>
        <taxon>Mytilus</taxon>
    </lineage>
</organism>
<dbReference type="PROSITE" id="PS01186">
    <property type="entry name" value="EGF_2"/>
    <property type="match status" value="2"/>
</dbReference>
<dbReference type="InterPro" id="IPR051170">
    <property type="entry name" value="Neural/epithelial_adhesion"/>
</dbReference>
<dbReference type="FunFam" id="2.10.25.10:FF:000012">
    <property type="entry name" value="Delta-like protein"/>
    <property type="match status" value="1"/>
</dbReference>
<evidence type="ECO:0000256" key="4">
    <source>
        <dbReference type="ARBA" id="ARBA00023157"/>
    </source>
</evidence>
<evidence type="ECO:0000259" key="8">
    <source>
        <dbReference type="PROSITE" id="PS50026"/>
    </source>
</evidence>
<evidence type="ECO:0000259" key="9">
    <source>
        <dbReference type="PROSITE" id="PS50835"/>
    </source>
</evidence>
<dbReference type="PROSITE" id="PS00010">
    <property type="entry name" value="ASX_HYDROXYL"/>
    <property type="match status" value="1"/>
</dbReference>
<dbReference type="AlphaFoldDB" id="A0A6J8EW81"/>
<proteinExistence type="predicted"/>
<dbReference type="GO" id="GO:0030097">
    <property type="term" value="P:hemopoiesis"/>
    <property type="evidence" value="ECO:0007669"/>
    <property type="project" value="UniProtKB-ARBA"/>
</dbReference>
<dbReference type="SMART" id="SM00408">
    <property type="entry name" value="IGc2"/>
    <property type="match status" value="3"/>
</dbReference>
<evidence type="ECO:0000313" key="11">
    <source>
        <dbReference type="Proteomes" id="UP000507470"/>
    </source>
</evidence>